<evidence type="ECO:0000313" key="3">
    <source>
        <dbReference type="Proteomes" id="UP001295423"/>
    </source>
</evidence>
<name>A0AAD2FXL5_9STRA</name>
<gene>
    <name evidence="2" type="ORF">CYCCA115_LOCUS15857</name>
</gene>
<feature type="compositionally biased region" description="Polar residues" evidence="1">
    <location>
        <begin position="1"/>
        <end position="15"/>
    </location>
</feature>
<organism evidence="2 3">
    <name type="scientific">Cylindrotheca closterium</name>
    <dbReference type="NCBI Taxonomy" id="2856"/>
    <lineage>
        <taxon>Eukaryota</taxon>
        <taxon>Sar</taxon>
        <taxon>Stramenopiles</taxon>
        <taxon>Ochrophyta</taxon>
        <taxon>Bacillariophyta</taxon>
        <taxon>Bacillariophyceae</taxon>
        <taxon>Bacillariophycidae</taxon>
        <taxon>Bacillariales</taxon>
        <taxon>Bacillariaceae</taxon>
        <taxon>Cylindrotheca</taxon>
    </lineage>
</organism>
<dbReference type="EMBL" id="CAKOGP040001892">
    <property type="protein sequence ID" value="CAJ1955653.1"/>
    <property type="molecule type" value="Genomic_DNA"/>
</dbReference>
<protein>
    <submittedName>
        <fullName evidence="2">Uncharacterized protein</fullName>
    </submittedName>
</protein>
<reference evidence="2" key="1">
    <citation type="submission" date="2023-08" db="EMBL/GenBank/DDBJ databases">
        <authorList>
            <person name="Audoor S."/>
            <person name="Bilcke G."/>
        </authorList>
    </citation>
    <scope>NUCLEOTIDE SEQUENCE</scope>
</reference>
<feature type="region of interest" description="Disordered" evidence="1">
    <location>
        <begin position="115"/>
        <end position="141"/>
    </location>
</feature>
<dbReference type="AlphaFoldDB" id="A0AAD2FXL5"/>
<proteinExistence type="predicted"/>
<feature type="region of interest" description="Disordered" evidence="1">
    <location>
        <begin position="1"/>
        <end position="82"/>
    </location>
</feature>
<feature type="compositionally biased region" description="Acidic residues" evidence="1">
    <location>
        <begin position="23"/>
        <end position="32"/>
    </location>
</feature>
<feature type="region of interest" description="Disordered" evidence="1">
    <location>
        <begin position="164"/>
        <end position="251"/>
    </location>
</feature>
<feature type="compositionally biased region" description="Acidic residues" evidence="1">
    <location>
        <begin position="49"/>
        <end position="58"/>
    </location>
</feature>
<sequence length="275" mass="31352">MPNRPQQMQDQSMTRQETREDETLLMEEEQEYQENIHKISSMEAMNDGIDNDNDDNEDPSSIFVPPIHHVSEESRQQHESPVLLSARFDSMLEDYENNEESCREQSSRSIALMYSTLRSPEEERRSSPVSTNFLRSEAELPSNLPPSFPPFLSDAAASNAALSPSLVPSPLNGTGSARRDKPTLLRSLAWSQDSQEERRITKRRKEEPMVMFTTDTSTNDDDDNDDGPSTPEPQQHHRRTNSSSPTMVHWEDEVMELSDFVHKAIQHQQGTPTHG</sequence>
<comment type="caution">
    <text evidence="2">The sequence shown here is derived from an EMBL/GenBank/DDBJ whole genome shotgun (WGS) entry which is preliminary data.</text>
</comment>
<accession>A0AAD2FXL5</accession>
<dbReference type="Proteomes" id="UP001295423">
    <property type="component" value="Unassembled WGS sequence"/>
</dbReference>
<feature type="compositionally biased region" description="Basic and acidic residues" evidence="1">
    <location>
        <begin position="195"/>
        <end position="208"/>
    </location>
</feature>
<evidence type="ECO:0000313" key="2">
    <source>
        <dbReference type="EMBL" id="CAJ1955653.1"/>
    </source>
</evidence>
<keyword evidence="3" id="KW-1185">Reference proteome</keyword>
<feature type="compositionally biased region" description="Basic and acidic residues" evidence="1">
    <location>
        <begin position="69"/>
        <end position="78"/>
    </location>
</feature>
<evidence type="ECO:0000256" key="1">
    <source>
        <dbReference type="SAM" id="MobiDB-lite"/>
    </source>
</evidence>